<proteinExistence type="predicted"/>
<organism evidence="1 2">
    <name type="scientific">Aspergillus pseudodeflectus</name>
    <dbReference type="NCBI Taxonomy" id="176178"/>
    <lineage>
        <taxon>Eukaryota</taxon>
        <taxon>Fungi</taxon>
        <taxon>Dikarya</taxon>
        <taxon>Ascomycota</taxon>
        <taxon>Pezizomycotina</taxon>
        <taxon>Eurotiomycetes</taxon>
        <taxon>Eurotiomycetidae</taxon>
        <taxon>Eurotiales</taxon>
        <taxon>Aspergillaceae</taxon>
        <taxon>Aspergillus</taxon>
        <taxon>Aspergillus subgen. Nidulantes</taxon>
    </lineage>
</organism>
<keyword evidence="2" id="KW-1185">Reference proteome</keyword>
<protein>
    <submittedName>
        <fullName evidence="1">Uncharacterized protein</fullName>
    </submittedName>
</protein>
<evidence type="ECO:0000313" key="2">
    <source>
        <dbReference type="Proteomes" id="UP001610444"/>
    </source>
</evidence>
<dbReference type="Proteomes" id="UP001610444">
    <property type="component" value="Unassembled WGS sequence"/>
</dbReference>
<comment type="caution">
    <text evidence="1">The sequence shown here is derived from an EMBL/GenBank/DDBJ whole genome shotgun (WGS) entry which is preliminary data.</text>
</comment>
<dbReference type="RefSeq" id="XP_070905864.1">
    <property type="nucleotide sequence ID" value="XM_071036032.1"/>
</dbReference>
<dbReference type="GeneID" id="98151196"/>
<gene>
    <name evidence="1" type="ORF">BJX68DRAFT_11690</name>
</gene>
<sequence>MFSVENVSELSQIQRCAMFAMSILLARVTSRVSAEKLLLLCEINWRSSMPHRYRRLGGECLYRQTGRRFKGFQKDR</sequence>
<evidence type="ECO:0000313" key="1">
    <source>
        <dbReference type="EMBL" id="KAL2861774.1"/>
    </source>
</evidence>
<dbReference type="EMBL" id="JBFXLR010000001">
    <property type="protein sequence ID" value="KAL2861774.1"/>
    <property type="molecule type" value="Genomic_DNA"/>
</dbReference>
<accession>A0ABR4LB67</accession>
<name>A0ABR4LB67_9EURO</name>
<reference evidence="1 2" key="1">
    <citation type="submission" date="2024-07" db="EMBL/GenBank/DDBJ databases">
        <title>Section-level genome sequencing and comparative genomics of Aspergillus sections Usti and Cavernicolus.</title>
        <authorList>
            <consortium name="Lawrence Berkeley National Laboratory"/>
            <person name="Nybo J.L."/>
            <person name="Vesth T.C."/>
            <person name="Theobald S."/>
            <person name="Frisvad J.C."/>
            <person name="Larsen T.O."/>
            <person name="Kjaerboelling I."/>
            <person name="Rothschild-Mancinelli K."/>
            <person name="Lyhne E.K."/>
            <person name="Kogle M.E."/>
            <person name="Barry K."/>
            <person name="Clum A."/>
            <person name="Na H."/>
            <person name="Ledsgaard L."/>
            <person name="Lin J."/>
            <person name="Lipzen A."/>
            <person name="Kuo A."/>
            <person name="Riley R."/>
            <person name="Mondo S."/>
            <person name="LaButti K."/>
            <person name="Haridas S."/>
            <person name="Pangalinan J."/>
            <person name="Salamov A.A."/>
            <person name="Simmons B.A."/>
            <person name="Magnuson J.K."/>
            <person name="Chen J."/>
            <person name="Drula E."/>
            <person name="Henrissat B."/>
            <person name="Wiebenga A."/>
            <person name="Lubbers R.J."/>
            <person name="Gomes A.C."/>
            <person name="Macurrencykelacurrency M.R."/>
            <person name="Stajich J."/>
            <person name="Grigoriev I.V."/>
            <person name="Mortensen U.H."/>
            <person name="De vries R.P."/>
            <person name="Baker S.E."/>
            <person name="Andersen M.R."/>
        </authorList>
    </citation>
    <scope>NUCLEOTIDE SEQUENCE [LARGE SCALE GENOMIC DNA]</scope>
    <source>
        <strain evidence="1 2">CBS 756.74</strain>
    </source>
</reference>